<dbReference type="PROSITE" id="PS01124">
    <property type="entry name" value="HTH_ARAC_FAMILY_2"/>
    <property type="match status" value="1"/>
</dbReference>
<dbReference type="GeneID" id="93565358"/>
<dbReference type="SMART" id="SM00342">
    <property type="entry name" value="HTH_ARAC"/>
    <property type="match status" value="1"/>
</dbReference>
<dbReference type="PROSITE" id="PS00041">
    <property type="entry name" value="HTH_ARAC_FAMILY_1"/>
    <property type="match status" value="1"/>
</dbReference>
<dbReference type="Pfam" id="PF12833">
    <property type="entry name" value="HTH_18"/>
    <property type="match status" value="1"/>
</dbReference>
<keyword evidence="4" id="KW-0804">Transcription</keyword>
<dbReference type="InterPro" id="IPR009057">
    <property type="entry name" value="Homeodomain-like_sf"/>
</dbReference>
<dbReference type="GO" id="GO:0043565">
    <property type="term" value="F:sequence-specific DNA binding"/>
    <property type="evidence" value="ECO:0007669"/>
    <property type="project" value="InterPro"/>
</dbReference>
<evidence type="ECO:0000256" key="2">
    <source>
        <dbReference type="ARBA" id="ARBA00023125"/>
    </source>
</evidence>
<reference evidence="6 7" key="1">
    <citation type="journal article" date="2017" name="Int. J. Syst. Evol. Microbiol.">
        <title>Rouxiella badensis sp. nov. and Rouxiella silvae sp. nov. isolated from peat bog soil in Germany and emendation of the genus description.</title>
        <authorList>
            <person name="Le Fleche-Mateos A."/>
            <person name="Kugler J.H."/>
            <person name="Hansen S.H."/>
            <person name="Syldatk C."/>
            <person name="Hausmann R."/>
            <person name="Lomprez F."/>
            <person name="Vandenbogaert M."/>
            <person name="Manuguerra J.C."/>
            <person name="Grimont P.A."/>
        </authorList>
    </citation>
    <scope>NUCLEOTIDE SEQUENCE [LARGE SCALE GENOMIC DNA]</scope>
    <source>
        <strain evidence="6 7">DSM 100043</strain>
    </source>
</reference>
<dbReference type="Gene3D" id="1.10.10.60">
    <property type="entry name" value="Homeodomain-like"/>
    <property type="match status" value="2"/>
</dbReference>
<dbReference type="EMBL" id="MRWE01000008">
    <property type="protein sequence ID" value="ORJ26233.1"/>
    <property type="molecule type" value="Genomic_DNA"/>
</dbReference>
<keyword evidence="7" id="KW-1185">Reference proteome</keyword>
<dbReference type="STRING" id="1646377.BS640_06575"/>
<name>A0A1X0WHP1_9GAMM</name>
<dbReference type="AlphaFoldDB" id="A0A1X0WHP1"/>
<dbReference type="RefSeq" id="WP_084912219.1">
    <property type="nucleotide sequence ID" value="NZ_CP049603.1"/>
</dbReference>
<dbReference type="InterPro" id="IPR018062">
    <property type="entry name" value="HTH_AraC-typ_CS"/>
</dbReference>
<gene>
    <name evidence="6" type="ORF">BS640_06575</name>
</gene>
<dbReference type="GO" id="GO:0003700">
    <property type="term" value="F:DNA-binding transcription factor activity"/>
    <property type="evidence" value="ECO:0007669"/>
    <property type="project" value="InterPro"/>
</dbReference>
<dbReference type="SUPFAM" id="SSF46689">
    <property type="entry name" value="Homeodomain-like"/>
    <property type="match status" value="2"/>
</dbReference>
<dbReference type="Proteomes" id="UP000192536">
    <property type="component" value="Unassembled WGS sequence"/>
</dbReference>
<dbReference type="InterPro" id="IPR050204">
    <property type="entry name" value="AraC_XylS_family_regulators"/>
</dbReference>
<evidence type="ECO:0000313" key="6">
    <source>
        <dbReference type="EMBL" id="ORJ26233.1"/>
    </source>
</evidence>
<evidence type="ECO:0000313" key="7">
    <source>
        <dbReference type="Proteomes" id="UP000192536"/>
    </source>
</evidence>
<evidence type="ECO:0000256" key="4">
    <source>
        <dbReference type="ARBA" id="ARBA00023163"/>
    </source>
</evidence>
<accession>A0A1X0WHP1</accession>
<dbReference type="PANTHER" id="PTHR46796">
    <property type="entry name" value="HTH-TYPE TRANSCRIPTIONAL ACTIVATOR RHAS-RELATED"/>
    <property type="match status" value="1"/>
</dbReference>
<comment type="caution">
    <text evidence="6">The sequence shown here is derived from an EMBL/GenBank/DDBJ whole genome shotgun (WGS) entry which is preliminary data.</text>
</comment>
<evidence type="ECO:0000256" key="3">
    <source>
        <dbReference type="ARBA" id="ARBA00023159"/>
    </source>
</evidence>
<dbReference type="InterPro" id="IPR018060">
    <property type="entry name" value="HTH_AraC"/>
</dbReference>
<dbReference type="InterPro" id="IPR037923">
    <property type="entry name" value="HTH-like"/>
</dbReference>
<keyword evidence="1" id="KW-0805">Transcription regulation</keyword>
<keyword evidence="3" id="KW-0010">Activator</keyword>
<dbReference type="InterPro" id="IPR003313">
    <property type="entry name" value="AraC-bd"/>
</dbReference>
<organism evidence="6 7">
    <name type="scientific">Rouxiella badensis</name>
    <dbReference type="NCBI Taxonomy" id="1646377"/>
    <lineage>
        <taxon>Bacteria</taxon>
        <taxon>Pseudomonadati</taxon>
        <taxon>Pseudomonadota</taxon>
        <taxon>Gammaproteobacteria</taxon>
        <taxon>Enterobacterales</taxon>
        <taxon>Yersiniaceae</taxon>
        <taxon>Rouxiella</taxon>
    </lineage>
</organism>
<evidence type="ECO:0000256" key="1">
    <source>
        <dbReference type="ARBA" id="ARBA00023015"/>
    </source>
</evidence>
<dbReference type="Pfam" id="PF02311">
    <property type="entry name" value="AraC_binding"/>
    <property type="match status" value="1"/>
</dbReference>
<feature type="domain" description="HTH araC/xylS-type" evidence="5">
    <location>
        <begin position="164"/>
        <end position="261"/>
    </location>
</feature>
<evidence type="ECO:0000259" key="5">
    <source>
        <dbReference type="PROSITE" id="PS01124"/>
    </source>
</evidence>
<keyword evidence="2" id="KW-0238">DNA-binding</keyword>
<proteinExistence type="predicted"/>
<sequence>MSLQSSEWFSRKGIECSRVVACEDFFPRHLHDEYVISANLSGTEAIWMDGKTAEVCGGHITVYNPATVQSSRFGQQAVEFVSVHLPQSTLQSLVNQQNLRSSAEAPALREGVLQNPALFNAICRYASTARDEDADAQEQEFLLLCGALLEDEVTADRHGEQAVARAKDYLRENLIEKPQLDQLAQICGLSKYHLVRRFSQLMGLPPLQYHMQLRLHRARDLLRSGIHPLDTAIALGFYDQSHFINAFRKVMGITPHHYARQVCSARNKFSVA</sequence>
<protein>
    <submittedName>
        <fullName evidence="6">AraC family transcriptional regulator</fullName>
    </submittedName>
</protein>
<dbReference type="PANTHER" id="PTHR46796:SF2">
    <property type="entry name" value="TRANSCRIPTIONAL REGULATORY PROTEIN"/>
    <property type="match status" value="1"/>
</dbReference>
<dbReference type="SUPFAM" id="SSF51215">
    <property type="entry name" value="Regulatory protein AraC"/>
    <property type="match status" value="1"/>
</dbReference>